<name>A0ABT6BRB1_9ACTN</name>
<protein>
    <recommendedName>
        <fullName evidence="5">Lipoprotein</fullName>
    </recommendedName>
</protein>
<proteinExistence type="predicted"/>
<comment type="caution">
    <text evidence="3">The sequence shown here is derived from an EMBL/GenBank/DDBJ whole genome shotgun (WGS) entry which is preliminary data.</text>
</comment>
<keyword evidence="2" id="KW-0732">Signal</keyword>
<evidence type="ECO:0000313" key="3">
    <source>
        <dbReference type="EMBL" id="MDF6100518.1"/>
    </source>
</evidence>
<evidence type="ECO:0008006" key="5">
    <source>
        <dbReference type="Google" id="ProtNLM"/>
    </source>
</evidence>
<evidence type="ECO:0000256" key="1">
    <source>
        <dbReference type="SAM" id="MobiDB-lite"/>
    </source>
</evidence>
<keyword evidence="4" id="KW-1185">Reference proteome</keyword>
<evidence type="ECO:0000256" key="2">
    <source>
        <dbReference type="SAM" id="SignalP"/>
    </source>
</evidence>
<dbReference type="RefSeq" id="WP_139115555.1">
    <property type="nucleotide sequence ID" value="NZ_JAKJLQ010000003.1"/>
</dbReference>
<dbReference type="Proteomes" id="UP001152308">
    <property type="component" value="Unassembled WGS sequence"/>
</dbReference>
<evidence type="ECO:0000313" key="4">
    <source>
        <dbReference type="Proteomes" id="UP001152308"/>
    </source>
</evidence>
<accession>A0ABT6BRB1</accession>
<reference evidence="3" key="1">
    <citation type="journal article" date="2022" name="Data Brief">
        <title>Draft genome sequence data of Gordonia hongkongensis strain EUFUS-Z928 isolated from the octocoral Eunicea fusca.</title>
        <authorList>
            <person name="Sanchez-Suarez J."/>
            <person name="Diaz L."/>
            <person name="Melo-Bolivar J."/>
            <person name="Villamil L."/>
        </authorList>
    </citation>
    <scope>NUCLEOTIDE SEQUENCE</scope>
    <source>
        <strain evidence="3">EUFUS-Z928</strain>
    </source>
</reference>
<feature type="chain" id="PRO_5047452382" description="Lipoprotein" evidence="2">
    <location>
        <begin position="25"/>
        <end position="265"/>
    </location>
</feature>
<organism evidence="3 4">
    <name type="scientific">Gordonia hongkongensis</name>
    <dbReference type="NCBI Taxonomy" id="1701090"/>
    <lineage>
        <taxon>Bacteria</taxon>
        <taxon>Bacillati</taxon>
        <taxon>Actinomycetota</taxon>
        <taxon>Actinomycetes</taxon>
        <taxon>Mycobacteriales</taxon>
        <taxon>Gordoniaceae</taxon>
        <taxon>Gordonia</taxon>
    </lineage>
</organism>
<reference evidence="3" key="2">
    <citation type="submission" date="2022-01" db="EMBL/GenBank/DDBJ databases">
        <authorList>
            <person name="Sanchez-Suarez J."/>
            <person name="Villamil L."/>
            <person name="Diaz L.E."/>
        </authorList>
    </citation>
    <scope>NUCLEOTIDE SEQUENCE</scope>
    <source>
        <strain evidence="3">EUFUS-Z928</strain>
    </source>
</reference>
<gene>
    <name evidence="3" type="ORF">L2299_05580</name>
</gene>
<feature type="region of interest" description="Disordered" evidence="1">
    <location>
        <begin position="237"/>
        <end position="265"/>
    </location>
</feature>
<sequence>MTVVVPPRAARTVVGLFLVLAVLATSTGCGPNDSPLSESSSVAPSVDHLPPRYDVTFRWAPTDVVDLHDSIGTFVRAFVESFELAFAGRSPEWGYPGFREAAPADIDSLVAGRLVSPSYSTDVAGTYFFRPLRREDDGLFTTMVLCRSEIQSVRRNPEAPAREWQNSSYPRWTFPAVIVFERAPGGVPAADRGGRARGATRDVFGAWRVVDYIRQSVGGTRYINDEAECDRIGRNAEIPQQPDSFGPRPWPVMKPSPGWQVHPSV</sequence>
<feature type="signal peptide" evidence="2">
    <location>
        <begin position="1"/>
        <end position="24"/>
    </location>
</feature>
<dbReference type="EMBL" id="JAKJLQ010000003">
    <property type="protein sequence ID" value="MDF6100518.1"/>
    <property type="molecule type" value="Genomic_DNA"/>
</dbReference>